<name>A0A849SND8_UNCEI</name>
<dbReference type="PROSITE" id="PS50011">
    <property type="entry name" value="PROTEIN_KINASE_DOM"/>
    <property type="match status" value="1"/>
</dbReference>
<gene>
    <name evidence="7" type="ORF">HOP12_04505</name>
</gene>
<evidence type="ECO:0000313" key="8">
    <source>
        <dbReference type="Proteomes" id="UP000580839"/>
    </source>
</evidence>
<dbReference type="Pfam" id="PF00069">
    <property type="entry name" value="Pkinase"/>
    <property type="match status" value="1"/>
</dbReference>
<dbReference type="GO" id="GO:0005524">
    <property type="term" value="F:ATP binding"/>
    <property type="evidence" value="ECO:0007669"/>
    <property type="project" value="UniProtKB-KW"/>
</dbReference>
<dbReference type="AlphaFoldDB" id="A0A849SND8"/>
<keyword evidence="5" id="KW-0812">Transmembrane</keyword>
<dbReference type="Gene3D" id="1.10.510.10">
    <property type="entry name" value="Transferase(Phosphotransferase) domain 1"/>
    <property type="match status" value="1"/>
</dbReference>
<evidence type="ECO:0000256" key="5">
    <source>
        <dbReference type="SAM" id="Phobius"/>
    </source>
</evidence>
<keyword evidence="3 7" id="KW-0418">Kinase</keyword>
<dbReference type="Gene3D" id="3.30.200.20">
    <property type="entry name" value="Phosphorylase Kinase, domain 1"/>
    <property type="match status" value="1"/>
</dbReference>
<dbReference type="InterPro" id="IPR011009">
    <property type="entry name" value="Kinase-like_dom_sf"/>
</dbReference>
<dbReference type="InterPro" id="IPR011990">
    <property type="entry name" value="TPR-like_helical_dom_sf"/>
</dbReference>
<dbReference type="GO" id="GO:0004674">
    <property type="term" value="F:protein serine/threonine kinase activity"/>
    <property type="evidence" value="ECO:0007669"/>
    <property type="project" value="TreeGrafter"/>
</dbReference>
<proteinExistence type="predicted"/>
<dbReference type="EMBL" id="JABFRW010000049">
    <property type="protein sequence ID" value="NOT33415.1"/>
    <property type="molecule type" value="Genomic_DNA"/>
</dbReference>
<accession>A0A849SND8</accession>
<keyword evidence="1" id="KW-0808">Transferase</keyword>
<sequence>MIGNRISHYRIVAPLGTGRLGAVYRARDERSGREVALRVLPDGLLRDDHERRAFRHDALQMIRVHHSRLADVLDFVSEDGVDAVVTEFVPGETLAVALKRGRLHERIATRVAHDVAEGLAAGHERGVVHRYLNPHNIVLTGDGGARILDFGLPRFVDEAGARRHASPDRELQVPADRLAYAAPEQVLGTRGDARSDLYSLGVILYEMLTGERPHHSPDAASLATQIATMPAPQPSRFNRQVSRDLEYVVLTCLEKEPNRRYLSALDLATELKRFEPRDGRTELERTMRRVDRFWAGVSVAGVVAFTLVFALALNLGRSRDRLVHVLLTGESAPVLPGDVRTVAVLPLRALSPDDGRVLSLGLADALSHGLTCFDNLRVISSISTRAYPSEPDSLQDIARELHAEAIVTGTVQQVDGDLRVHLIARLGASGLVIWEQRASAPLAEFESLINRMLKSLVQSLRADVLPNESIRFESGARVAPEAIPSWLRARRLLVRGRSEDLQRARELLDESLSADTTFRSAWDALGEVEIRAALMSSGHLDPGACARLRKVALRSFKLEPQRAEAQLAWGWVRWRCDGEVADAERFFELALDQQPANPLIRLSYARLLGEQDRFPERFVQTRRAIELDPRSAAARLELARCHHYLHQFARAERALERTLTLDSTFADAHAMRARVLVAAGAIGPALAEAHLADSLGASPQRWIRLRSEMGTPQFERTARAVRTLIELGEVESFDAALCLFEISDRHRGFSWLARGVANQQITIEDLRMAPELDAVRGDERFAALLERVGSVESR</sequence>
<feature type="domain" description="Protein kinase" evidence="6">
    <location>
        <begin position="9"/>
        <end position="274"/>
    </location>
</feature>
<evidence type="ECO:0000259" key="6">
    <source>
        <dbReference type="PROSITE" id="PS50011"/>
    </source>
</evidence>
<evidence type="ECO:0000256" key="1">
    <source>
        <dbReference type="ARBA" id="ARBA00022679"/>
    </source>
</evidence>
<dbReference type="Gene3D" id="1.25.40.10">
    <property type="entry name" value="Tetratricopeptide repeat domain"/>
    <property type="match status" value="1"/>
</dbReference>
<reference evidence="7 8" key="1">
    <citation type="submission" date="2020-04" db="EMBL/GenBank/DDBJ databases">
        <title>Metagenomic profiling of ammonia- and methane-oxidizing microorganisms in a Dutch drinking water treatment plant.</title>
        <authorList>
            <person name="Poghosyan L."/>
            <person name="Leucker S."/>
        </authorList>
    </citation>
    <scope>NUCLEOTIDE SEQUENCE [LARGE SCALE GENOMIC DNA]</scope>
    <source>
        <strain evidence="7">S-RSF-IL-03</strain>
    </source>
</reference>
<protein>
    <submittedName>
        <fullName evidence="7">Protein kinase</fullName>
    </submittedName>
</protein>
<keyword evidence="5" id="KW-1133">Transmembrane helix</keyword>
<keyword evidence="4" id="KW-0067">ATP-binding</keyword>
<evidence type="ECO:0000256" key="2">
    <source>
        <dbReference type="ARBA" id="ARBA00022741"/>
    </source>
</evidence>
<dbReference type="InterPro" id="IPR000719">
    <property type="entry name" value="Prot_kinase_dom"/>
</dbReference>
<evidence type="ECO:0000313" key="7">
    <source>
        <dbReference type="EMBL" id="NOT33415.1"/>
    </source>
</evidence>
<keyword evidence="2" id="KW-0547">Nucleotide-binding</keyword>
<dbReference type="PANTHER" id="PTHR43289:SF34">
    <property type="entry name" value="SERINE_THREONINE-PROTEIN KINASE YBDM-RELATED"/>
    <property type="match status" value="1"/>
</dbReference>
<feature type="transmembrane region" description="Helical" evidence="5">
    <location>
        <begin position="293"/>
        <end position="313"/>
    </location>
</feature>
<dbReference type="CDD" id="cd14014">
    <property type="entry name" value="STKc_PknB_like"/>
    <property type="match status" value="1"/>
</dbReference>
<dbReference type="SUPFAM" id="SSF56112">
    <property type="entry name" value="Protein kinase-like (PK-like)"/>
    <property type="match status" value="1"/>
</dbReference>
<evidence type="ECO:0000256" key="3">
    <source>
        <dbReference type="ARBA" id="ARBA00022777"/>
    </source>
</evidence>
<comment type="caution">
    <text evidence="7">The sequence shown here is derived from an EMBL/GenBank/DDBJ whole genome shotgun (WGS) entry which is preliminary data.</text>
</comment>
<dbReference type="PANTHER" id="PTHR43289">
    <property type="entry name" value="MITOGEN-ACTIVATED PROTEIN KINASE KINASE KINASE 20-RELATED"/>
    <property type="match status" value="1"/>
</dbReference>
<organism evidence="7 8">
    <name type="scientific">Eiseniibacteriota bacterium</name>
    <dbReference type="NCBI Taxonomy" id="2212470"/>
    <lineage>
        <taxon>Bacteria</taxon>
        <taxon>Candidatus Eiseniibacteriota</taxon>
    </lineage>
</organism>
<dbReference type="Proteomes" id="UP000580839">
    <property type="component" value="Unassembled WGS sequence"/>
</dbReference>
<evidence type="ECO:0000256" key="4">
    <source>
        <dbReference type="ARBA" id="ARBA00022840"/>
    </source>
</evidence>
<dbReference type="SUPFAM" id="SSF48452">
    <property type="entry name" value="TPR-like"/>
    <property type="match status" value="1"/>
</dbReference>
<keyword evidence="5" id="KW-0472">Membrane</keyword>